<dbReference type="GO" id="GO:0005886">
    <property type="term" value="C:plasma membrane"/>
    <property type="evidence" value="ECO:0007669"/>
    <property type="project" value="UniProtKB-SubCell"/>
</dbReference>
<dbReference type="InterPro" id="IPR000276">
    <property type="entry name" value="GPCR_Rhodpsn"/>
</dbReference>
<feature type="transmembrane region" description="Helical" evidence="12">
    <location>
        <begin position="107"/>
        <end position="125"/>
    </location>
</feature>
<keyword evidence="3 12" id="KW-1003">Cell membrane</keyword>
<keyword evidence="5 12" id="KW-1133">Transmembrane helix</keyword>
<evidence type="ECO:0000256" key="1">
    <source>
        <dbReference type="ARBA" id="ARBA00004651"/>
    </source>
</evidence>
<dbReference type="GO" id="GO:0004984">
    <property type="term" value="F:olfactory receptor activity"/>
    <property type="evidence" value="ECO:0007669"/>
    <property type="project" value="InterPro"/>
</dbReference>
<feature type="transmembrane region" description="Helical" evidence="12">
    <location>
        <begin position="247"/>
        <end position="266"/>
    </location>
</feature>
<keyword evidence="10 11" id="KW-0807">Transducer</keyword>
<dbReference type="AlphaFoldDB" id="A0A8D0HJW1"/>
<dbReference type="Pfam" id="PF13853">
    <property type="entry name" value="7tm_4"/>
    <property type="match status" value="1"/>
</dbReference>
<evidence type="ECO:0000256" key="6">
    <source>
        <dbReference type="ARBA" id="ARBA00023040"/>
    </source>
</evidence>
<comment type="subcellular location">
    <subcellularLocation>
        <location evidence="1 12">Cell membrane</location>
        <topology evidence="1 12">Multi-pass membrane protein</topology>
    </subcellularLocation>
</comment>
<reference evidence="14" key="2">
    <citation type="submission" date="2025-09" db="UniProtKB">
        <authorList>
            <consortium name="Ensembl"/>
        </authorList>
    </citation>
    <scope>IDENTIFICATION</scope>
</reference>
<dbReference type="FunFam" id="1.10.1220.70:FF:000001">
    <property type="entry name" value="Olfactory receptor"/>
    <property type="match status" value="1"/>
</dbReference>
<dbReference type="OMA" id="RVAFFAM"/>
<name>A0A8D0HJW1_SPHPU</name>
<dbReference type="CDD" id="cd15230">
    <property type="entry name" value="7tmA_OR5-like"/>
    <property type="match status" value="1"/>
</dbReference>
<dbReference type="Ensembl" id="ENSSPUT00000021589.1">
    <property type="protein sequence ID" value="ENSSPUP00000020274.1"/>
    <property type="gene ID" value="ENSSPUG00000015550.1"/>
</dbReference>
<feature type="domain" description="G-protein coupled receptors family 1 profile" evidence="13">
    <location>
        <begin position="46"/>
        <end position="295"/>
    </location>
</feature>
<keyword evidence="12" id="KW-0552">Olfaction</keyword>
<feature type="transmembrane region" description="Helical" evidence="12">
    <location>
        <begin position="278"/>
        <end position="297"/>
    </location>
</feature>
<dbReference type="Gene3D" id="1.20.1070.10">
    <property type="entry name" value="Rhodopsin 7-helix transmembrane proteins"/>
    <property type="match status" value="1"/>
</dbReference>
<comment type="similarity">
    <text evidence="2 11">Belongs to the G-protein coupled receptor 1 family.</text>
</comment>
<keyword evidence="15" id="KW-1185">Reference proteome</keyword>
<dbReference type="SUPFAM" id="SSF81321">
    <property type="entry name" value="Family A G protein-coupled receptor-like"/>
    <property type="match status" value="1"/>
</dbReference>
<dbReference type="PROSITE" id="PS00237">
    <property type="entry name" value="G_PROTEIN_RECEP_F1_1"/>
    <property type="match status" value="1"/>
</dbReference>
<evidence type="ECO:0000256" key="8">
    <source>
        <dbReference type="ARBA" id="ARBA00023170"/>
    </source>
</evidence>
<feature type="transmembrane region" description="Helical" evidence="12">
    <location>
        <begin position="202"/>
        <end position="226"/>
    </location>
</feature>
<feature type="transmembrane region" description="Helical" evidence="12">
    <location>
        <begin position="65"/>
        <end position="87"/>
    </location>
</feature>
<evidence type="ECO:0000256" key="9">
    <source>
        <dbReference type="ARBA" id="ARBA00023180"/>
    </source>
</evidence>
<evidence type="ECO:0000256" key="10">
    <source>
        <dbReference type="ARBA" id="ARBA00023224"/>
    </source>
</evidence>
<dbReference type="PROSITE" id="PS50262">
    <property type="entry name" value="G_PROTEIN_RECEP_F1_2"/>
    <property type="match status" value="1"/>
</dbReference>
<keyword evidence="12" id="KW-0716">Sensory transduction</keyword>
<organism evidence="14 15">
    <name type="scientific">Sphenodon punctatus</name>
    <name type="common">Tuatara</name>
    <name type="synonym">Hatteria punctata</name>
    <dbReference type="NCBI Taxonomy" id="8508"/>
    <lineage>
        <taxon>Eukaryota</taxon>
        <taxon>Metazoa</taxon>
        <taxon>Chordata</taxon>
        <taxon>Craniata</taxon>
        <taxon>Vertebrata</taxon>
        <taxon>Euteleostomi</taxon>
        <taxon>Lepidosauria</taxon>
        <taxon>Sphenodontia</taxon>
        <taxon>Sphenodontidae</taxon>
        <taxon>Sphenodon</taxon>
    </lineage>
</organism>
<evidence type="ECO:0000259" key="13">
    <source>
        <dbReference type="PROSITE" id="PS50262"/>
    </source>
</evidence>
<reference evidence="14" key="1">
    <citation type="submission" date="2025-08" db="UniProtKB">
        <authorList>
            <consortium name="Ensembl"/>
        </authorList>
    </citation>
    <scope>IDENTIFICATION</scope>
</reference>
<keyword evidence="6 11" id="KW-0297">G-protein coupled receptor</keyword>
<keyword evidence="7 12" id="KW-0472">Membrane</keyword>
<evidence type="ECO:0000256" key="7">
    <source>
        <dbReference type="ARBA" id="ARBA00023136"/>
    </source>
</evidence>
<dbReference type="PRINTS" id="PR00245">
    <property type="entry name" value="OLFACTORYR"/>
</dbReference>
<proteinExistence type="inferred from homology"/>
<dbReference type="GeneTree" id="ENSGT01140000282552"/>
<evidence type="ECO:0000313" key="15">
    <source>
        <dbReference type="Proteomes" id="UP000694392"/>
    </source>
</evidence>
<protein>
    <recommendedName>
        <fullName evidence="12">Olfactory receptor</fullName>
    </recommendedName>
</protein>
<evidence type="ECO:0000256" key="3">
    <source>
        <dbReference type="ARBA" id="ARBA00022475"/>
    </source>
</evidence>
<dbReference type="Proteomes" id="UP000694392">
    <property type="component" value="Unplaced"/>
</dbReference>
<evidence type="ECO:0000256" key="4">
    <source>
        <dbReference type="ARBA" id="ARBA00022692"/>
    </source>
</evidence>
<dbReference type="InterPro" id="IPR000725">
    <property type="entry name" value="Olfact_rcpt"/>
</dbReference>
<sequence length="315" mass="35227">MASLDMGTVNDTEVTDFILSGFTDSPELRVAFFAMFLVIYIVTLVGNIGMIILIRLSSQLHTPMYFFLSSLSFVDICISSTITPKMLATFYFEGRVISFSGCVVQQLFYSVFVSVEAFMLAVMAYDRYVAVCNPLIYSTVMSSGTCFWLVAGSYVAGVTSAIVQVTCTFSLSFCGSKKIHHFFCDIHPLLKLSCTGTRVNEIVLFLFTAFVGFPTSLEILISYAYILSTILRIRFVKGRHKAFSTCTSHLTAVTLFYGSTLFIYLRPAPSYAMDHNKVASVFYTVVLPMLNPLIYSLRNKEVQGAIQKIIRKNIY</sequence>
<dbReference type="PANTHER" id="PTHR48018">
    <property type="entry name" value="OLFACTORY RECEPTOR"/>
    <property type="match status" value="1"/>
</dbReference>
<dbReference type="GO" id="GO:0004930">
    <property type="term" value="F:G protein-coupled receptor activity"/>
    <property type="evidence" value="ECO:0007669"/>
    <property type="project" value="UniProtKB-KW"/>
</dbReference>
<keyword evidence="8 11" id="KW-0675">Receptor</keyword>
<evidence type="ECO:0000256" key="2">
    <source>
        <dbReference type="ARBA" id="ARBA00010663"/>
    </source>
</evidence>
<feature type="transmembrane region" description="Helical" evidence="12">
    <location>
        <begin position="30"/>
        <end position="53"/>
    </location>
</feature>
<evidence type="ECO:0000256" key="11">
    <source>
        <dbReference type="RuleBase" id="RU000688"/>
    </source>
</evidence>
<dbReference type="InterPro" id="IPR017452">
    <property type="entry name" value="GPCR_Rhodpsn_7TM"/>
</dbReference>
<dbReference type="FunFam" id="1.20.1070.10:FF:000003">
    <property type="entry name" value="Olfactory receptor"/>
    <property type="match status" value="1"/>
</dbReference>
<feature type="transmembrane region" description="Helical" evidence="12">
    <location>
        <begin position="146"/>
        <end position="173"/>
    </location>
</feature>
<evidence type="ECO:0000256" key="5">
    <source>
        <dbReference type="ARBA" id="ARBA00022989"/>
    </source>
</evidence>
<dbReference type="PRINTS" id="PR00237">
    <property type="entry name" value="GPCRRHODOPSN"/>
</dbReference>
<keyword evidence="9" id="KW-0325">Glycoprotein</keyword>
<evidence type="ECO:0000256" key="12">
    <source>
        <dbReference type="RuleBase" id="RU363047"/>
    </source>
</evidence>
<keyword evidence="4 11" id="KW-0812">Transmembrane</keyword>
<evidence type="ECO:0000313" key="14">
    <source>
        <dbReference type="Ensembl" id="ENSSPUP00000020274.1"/>
    </source>
</evidence>
<accession>A0A8D0HJW1</accession>